<evidence type="ECO:0000313" key="2">
    <source>
        <dbReference type="EMBL" id="NUZ05642.1"/>
    </source>
</evidence>
<dbReference type="InterPro" id="IPR008964">
    <property type="entry name" value="Invasin/intimin_cell_adhesion"/>
</dbReference>
<dbReference type="Gene3D" id="2.60.40.10">
    <property type="entry name" value="Immunoglobulins"/>
    <property type="match status" value="2"/>
</dbReference>
<proteinExistence type="predicted"/>
<organism evidence="2 3">
    <name type="scientific">Piscinibacter koreensis</name>
    <dbReference type="NCBI Taxonomy" id="2742824"/>
    <lineage>
        <taxon>Bacteria</taxon>
        <taxon>Pseudomonadati</taxon>
        <taxon>Pseudomonadota</taxon>
        <taxon>Betaproteobacteria</taxon>
        <taxon>Burkholderiales</taxon>
        <taxon>Sphaerotilaceae</taxon>
        <taxon>Piscinibacter</taxon>
    </lineage>
</organism>
<protein>
    <recommendedName>
        <fullName evidence="4">Big-1 domain-containing protein</fullName>
    </recommendedName>
</protein>
<reference evidence="2 3" key="1">
    <citation type="submission" date="2020-06" db="EMBL/GenBank/DDBJ databases">
        <title>Schlegella sp. ID0723 isolated from air conditioner.</title>
        <authorList>
            <person name="Kim D.Y."/>
            <person name="Kim D.-U."/>
        </authorList>
    </citation>
    <scope>NUCLEOTIDE SEQUENCE [LARGE SCALE GENOMIC DNA]</scope>
    <source>
        <strain evidence="2 3">ID0723</strain>
    </source>
</reference>
<keyword evidence="1" id="KW-0732">Signal</keyword>
<accession>A0A7Y6TW44</accession>
<evidence type="ECO:0000313" key="3">
    <source>
        <dbReference type="Proteomes" id="UP000529637"/>
    </source>
</evidence>
<dbReference type="Proteomes" id="UP000529637">
    <property type="component" value="Unassembled WGS sequence"/>
</dbReference>
<keyword evidence="3" id="KW-1185">Reference proteome</keyword>
<dbReference type="InterPro" id="IPR013783">
    <property type="entry name" value="Ig-like_fold"/>
</dbReference>
<gene>
    <name evidence="2" type="ORF">HQN59_07680</name>
</gene>
<evidence type="ECO:0000256" key="1">
    <source>
        <dbReference type="SAM" id="SignalP"/>
    </source>
</evidence>
<dbReference type="AlphaFoldDB" id="A0A7Y6TW44"/>
<dbReference type="EMBL" id="JABWMJ010000003">
    <property type="protein sequence ID" value="NUZ05642.1"/>
    <property type="molecule type" value="Genomic_DNA"/>
</dbReference>
<dbReference type="RefSeq" id="WP_176067794.1">
    <property type="nucleotide sequence ID" value="NZ_JABWMJ010000003.1"/>
</dbReference>
<feature type="signal peptide" evidence="1">
    <location>
        <begin position="1"/>
        <end position="17"/>
    </location>
</feature>
<dbReference type="SUPFAM" id="SSF49373">
    <property type="entry name" value="Invasin/intimin cell-adhesion fragments"/>
    <property type="match status" value="2"/>
</dbReference>
<comment type="caution">
    <text evidence="2">The sequence shown here is derived from an EMBL/GenBank/DDBJ whole genome shotgun (WGS) entry which is preliminary data.</text>
</comment>
<name>A0A7Y6TW44_9BURK</name>
<dbReference type="PROSITE" id="PS51257">
    <property type="entry name" value="PROKAR_LIPOPROTEIN"/>
    <property type="match status" value="1"/>
</dbReference>
<feature type="chain" id="PRO_5031325444" description="Big-1 domain-containing protein" evidence="1">
    <location>
        <begin position="18"/>
        <end position="563"/>
    </location>
</feature>
<evidence type="ECO:0008006" key="4">
    <source>
        <dbReference type="Google" id="ProtNLM"/>
    </source>
</evidence>
<sequence length="563" mass="56309">MKSSKWMLLAAATSFLAACGGGGGNAGSSPFNPDSGGGSAACPPASASGAGGSTCGTATAAALNLQLSSSSINNGGAATVTATATATTASGQTLSGIPITFSVDKGASFTQSSPTTGANGQVTAVIGIGSDASNRIVTVTAQSGSLSAQKAFAVTGATLTGTRVPAIVAPSSTGNRVEFRLVDANGRAISNVPITVTGGTAGNATGTTGNNGDYVYTYTAPAATGSLEITGTAGGVTNTQVVSVQSSASTVPDAAGPILSASVSANPSVVTTNTATTNNRTEIRALFIGTNNAPIRNVRVRFDLNGDPASIGGTFSTGTSLVYSDAGGIATTAYAPGSRSSPTNGVTIRACYDVVDFPAGQCPNWTTATITVASDPLSVTIGTNATILTGATNLTYKRQFAVLVVDASGRAKGNVDIVPSIDIDRFYKGFYTRSTRWDQTALECMSEDVNRNGVLETGEDRNGNGSLEPRKSDVAVTILGNGKTDDAGLATVQIEYPQNVASWARVRILVAATGISGTEGRATWTEILPVPADAVTGTPPPAFVQSPYGVVVTPPETACANPN</sequence>